<proteinExistence type="inferred from homology"/>
<dbReference type="SMART" id="SM00507">
    <property type="entry name" value="HNHc"/>
    <property type="match status" value="1"/>
</dbReference>
<organism evidence="4 5">
    <name type="scientific">Kribbella pittospori</name>
    <dbReference type="NCBI Taxonomy" id="722689"/>
    <lineage>
        <taxon>Bacteria</taxon>
        <taxon>Bacillati</taxon>
        <taxon>Actinomycetota</taxon>
        <taxon>Actinomycetes</taxon>
        <taxon>Propionibacteriales</taxon>
        <taxon>Kribbellaceae</taxon>
        <taxon>Kribbella</taxon>
    </lineage>
</organism>
<feature type="region of interest" description="Disordered" evidence="2">
    <location>
        <begin position="1"/>
        <end position="107"/>
    </location>
</feature>
<evidence type="ECO:0000256" key="2">
    <source>
        <dbReference type="SAM" id="MobiDB-lite"/>
    </source>
</evidence>
<protein>
    <submittedName>
        <fullName evidence="4">DUF222 domain-containing protein</fullName>
    </submittedName>
</protein>
<dbReference type="GO" id="GO:0008270">
    <property type="term" value="F:zinc ion binding"/>
    <property type="evidence" value="ECO:0007669"/>
    <property type="project" value="InterPro"/>
</dbReference>
<dbReference type="RefSeq" id="WP_131353295.1">
    <property type="nucleotide sequence ID" value="NZ_SJKB01000002.1"/>
</dbReference>
<evidence type="ECO:0000259" key="3">
    <source>
        <dbReference type="SMART" id="SM00507"/>
    </source>
</evidence>
<dbReference type="Pfam" id="PF01844">
    <property type="entry name" value="HNH"/>
    <property type="match status" value="1"/>
</dbReference>
<name>A0A4V2MBW9_9ACTN</name>
<reference evidence="4 5" key="1">
    <citation type="submission" date="2019-02" db="EMBL/GenBank/DDBJ databases">
        <title>Kribbella capetownensis sp. nov. and Kribbella speibonae sp. nov., isolated from soil.</title>
        <authorList>
            <person name="Curtis S.M."/>
            <person name="Norton I."/>
            <person name="Everest G.J."/>
            <person name="Meyers P.R."/>
        </authorList>
    </citation>
    <scope>NUCLEOTIDE SEQUENCE [LARGE SCALE GENOMIC DNA]</scope>
    <source>
        <strain evidence="4 5">NRRL B-24813</strain>
    </source>
</reference>
<comment type="caution">
    <text evidence="4">The sequence shown here is derived from an EMBL/GenBank/DDBJ whole genome shotgun (WGS) entry which is preliminary data.</text>
</comment>
<dbReference type="Pfam" id="PF02720">
    <property type="entry name" value="DUF222"/>
    <property type="match status" value="1"/>
</dbReference>
<dbReference type="EMBL" id="SJKB01000002">
    <property type="protein sequence ID" value="TCC64782.1"/>
    <property type="molecule type" value="Genomic_DNA"/>
</dbReference>
<dbReference type="InterPro" id="IPR003615">
    <property type="entry name" value="HNH_nuc"/>
</dbReference>
<feature type="domain" description="HNH nuclease" evidence="3">
    <location>
        <begin position="190"/>
        <end position="240"/>
    </location>
</feature>
<dbReference type="CDD" id="cd00085">
    <property type="entry name" value="HNHc"/>
    <property type="match status" value="1"/>
</dbReference>
<comment type="similarity">
    <text evidence="1">Belongs to the Rv1128c/1148c/1588c/1702c/1945/3466 family.</text>
</comment>
<feature type="compositionally biased region" description="Polar residues" evidence="2">
    <location>
        <begin position="331"/>
        <end position="340"/>
    </location>
</feature>
<evidence type="ECO:0000256" key="1">
    <source>
        <dbReference type="ARBA" id="ARBA00023450"/>
    </source>
</evidence>
<dbReference type="InterPro" id="IPR002711">
    <property type="entry name" value="HNH"/>
</dbReference>
<evidence type="ECO:0000313" key="5">
    <source>
        <dbReference type="Proteomes" id="UP000291144"/>
    </source>
</evidence>
<sequence length="464" mass="47178">MGAAGSESNPRNGAASADGTPGDRAAGADGDPGDRAAGTDRNPADSAAGADGNPRNGAASADGTPGDRAAGADGNPRDDAAGTDRNPADSAAGSDGNPGDGAACADGNSGDRAAGAVPGFGAKATITVTIDLQDLTSAAADATGDLVYGDGLSAAAIRRLACDAKIIPLVLGSKSEPLDVGRAERLVNRAMRRALNARDKGCVVCSAPPIQCDAHHVRSWIDGGPTAVSNLVLLCRRHHIDLHAGDWAITITNGVVHVSRPTWADPPPRRTTRPPLQPTAHTTPRSHARTPLVPPAHGTPLVAPAHGTPGSPADTEPVPSGSRPEPAGPSRTPQPSSASGPLQLWPEPPTPPAFRGAPSSRLEPRTPPSPTAVSTTSVRRSAGHMAPGIGLLHRLLRTESENDGGTTLSSLREAASLAIWGEPSPPDQPATPAKLSPDDQPFALQEDHPFDPWHQTTLTSEHAP</sequence>
<feature type="compositionally biased region" description="Low complexity" evidence="2">
    <location>
        <begin position="17"/>
        <end position="31"/>
    </location>
</feature>
<accession>A0A4V2MBW9</accession>
<feature type="region of interest" description="Disordered" evidence="2">
    <location>
        <begin position="415"/>
        <end position="464"/>
    </location>
</feature>
<dbReference type="AlphaFoldDB" id="A0A4V2MBW9"/>
<feature type="compositionally biased region" description="Low complexity" evidence="2">
    <location>
        <begin position="371"/>
        <end position="380"/>
    </location>
</feature>
<evidence type="ECO:0000313" key="4">
    <source>
        <dbReference type="EMBL" id="TCC64782.1"/>
    </source>
</evidence>
<keyword evidence="5" id="KW-1185">Reference proteome</keyword>
<dbReference type="OrthoDB" id="3634417at2"/>
<feature type="compositionally biased region" description="Polar residues" evidence="2">
    <location>
        <begin position="454"/>
        <end position="464"/>
    </location>
</feature>
<dbReference type="InterPro" id="IPR003870">
    <property type="entry name" value="DUF222"/>
</dbReference>
<feature type="compositionally biased region" description="Polar residues" evidence="2">
    <location>
        <begin position="1"/>
        <end position="11"/>
    </location>
</feature>
<gene>
    <name evidence="4" type="ORF">E0H73_07640</name>
</gene>
<dbReference type="GO" id="GO:0003676">
    <property type="term" value="F:nucleic acid binding"/>
    <property type="evidence" value="ECO:0007669"/>
    <property type="project" value="InterPro"/>
</dbReference>
<feature type="region of interest" description="Disordered" evidence="2">
    <location>
        <begin position="259"/>
        <end position="384"/>
    </location>
</feature>
<dbReference type="Proteomes" id="UP000291144">
    <property type="component" value="Unassembled WGS sequence"/>
</dbReference>
<dbReference type="GO" id="GO:0004519">
    <property type="term" value="F:endonuclease activity"/>
    <property type="evidence" value="ECO:0007669"/>
    <property type="project" value="InterPro"/>
</dbReference>
<dbReference type="Gene3D" id="1.10.30.50">
    <property type="match status" value="1"/>
</dbReference>